<feature type="repeat" description="TPR" evidence="3">
    <location>
        <begin position="1290"/>
        <end position="1323"/>
    </location>
</feature>
<gene>
    <name evidence="5" type="ORF">KSB_22730</name>
</gene>
<dbReference type="EMBL" id="BNJG01000001">
    <property type="protein sequence ID" value="GHO53798.1"/>
    <property type="molecule type" value="Genomic_DNA"/>
</dbReference>
<feature type="repeat" description="TPR" evidence="3">
    <location>
        <begin position="1202"/>
        <end position="1235"/>
    </location>
</feature>
<dbReference type="SMART" id="SM00028">
    <property type="entry name" value="TPR"/>
    <property type="match status" value="16"/>
</dbReference>
<keyword evidence="6" id="KW-1185">Reference proteome</keyword>
<name>A0ABQ3UM76_9CHLR</name>
<feature type="repeat" description="TPR" evidence="3">
    <location>
        <begin position="96"/>
        <end position="129"/>
    </location>
</feature>
<dbReference type="PROSITE" id="PS50293">
    <property type="entry name" value="TPR_REGION"/>
    <property type="match status" value="1"/>
</dbReference>
<organism evidence="5 6">
    <name type="scientific">Ktedonobacter robiniae</name>
    <dbReference type="NCBI Taxonomy" id="2778365"/>
    <lineage>
        <taxon>Bacteria</taxon>
        <taxon>Bacillati</taxon>
        <taxon>Chloroflexota</taxon>
        <taxon>Ktedonobacteria</taxon>
        <taxon>Ktedonobacterales</taxon>
        <taxon>Ktedonobacteraceae</taxon>
        <taxon>Ktedonobacter</taxon>
    </lineage>
</organism>
<evidence type="ECO:0000313" key="5">
    <source>
        <dbReference type="EMBL" id="GHO53798.1"/>
    </source>
</evidence>
<feature type="compositionally biased region" description="Pro residues" evidence="4">
    <location>
        <begin position="465"/>
        <end position="475"/>
    </location>
</feature>
<feature type="region of interest" description="Disordered" evidence="4">
    <location>
        <begin position="502"/>
        <end position="617"/>
    </location>
</feature>
<evidence type="ECO:0000256" key="2">
    <source>
        <dbReference type="ARBA" id="ARBA00022803"/>
    </source>
</evidence>
<keyword evidence="2 3" id="KW-0802">TPR repeat</keyword>
<evidence type="ECO:0000256" key="3">
    <source>
        <dbReference type="PROSITE-ProRule" id="PRU00339"/>
    </source>
</evidence>
<accession>A0ABQ3UM76</accession>
<proteinExistence type="predicted"/>
<dbReference type="Pfam" id="PF13181">
    <property type="entry name" value="TPR_8"/>
    <property type="match status" value="3"/>
</dbReference>
<dbReference type="PANTHER" id="PTHR45586:SF1">
    <property type="entry name" value="LIPOPOLYSACCHARIDE ASSEMBLY PROTEIN B"/>
    <property type="match status" value="1"/>
</dbReference>
<feature type="region of interest" description="Disordered" evidence="4">
    <location>
        <begin position="204"/>
        <end position="238"/>
    </location>
</feature>
<dbReference type="Pfam" id="PF13432">
    <property type="entry name" value="TPR_16"/>
    <property type="match status" value="2"/>
</dbReference>
<dbReference type="PANTHER" id="PTHR45586">
    <property type="entry name" value="TPR REPEAT-CONTAINING PROTEIN PA4667"/>
    <property type="match status" value="1"/>
</dbReference>
<dbReference type="InterPro" id="IPR011990">
    <property type="entry name" value="TPR-like_helical_dom_sf"/>
</dbReference>
<feature type="compositionally biased region" description="Pro residues" evidence="4">
    <location>
        <begin position="547"/>
        <end position="557"/>
    </location>
</feature>
<evidence type="ECO:0000313" key="6">
    <source>
        <dbReference type="Proteomes" id="UP000654345"/>
    </source>
</evidence>
<dbReference type="Pfam" id="PF07721">
    <property type="entry name" value="TPR_4"/>
    <property type="match status" value="1"/>
</dbReference>
<feature type="repeat" description="TPR" evidence="3">
    <location>
        <begin position="982"/>
        <end position="1015"/>
    </location>
</feature>
<feature type="region of interest" description="Disordered" evidence="4">
    <location>
        <begin position="463"/>
        <end position="485"/>
    </location>
</feature>
<feature type="compositionally biased region" description="Low complexity" evidence="4">
    <location>
        <begin position="220"/>
        <end position="237"/>
    </location>
</feature>
<evidence type="ECO:0000256" key="4">
    <source>
        <dbReference type="SAM" id="MobiDB-lite"/>
    </source>
</evidence>
<dbReference type="InterPro" id="IPR051012">
    <property type="entry name" value="CellSynth/LPSAsmb/PSIAsmb"/>
</dbReference>
<keyword evidence="1" id="KW-0677">Repeat</keyword>
<dbReference type="Pfam" id="PF14559">
    <property type="entry name" value="TPR_19"/>
    <property type="match status" value="3"/>
</dbReference>
<evidence type="ECO:0000256" key="1">
    <source>
        <dbReference type="ARBA" id="ARBA00022737"/>
    </source>
</evidence>
<feature type="repeat" description="TPR" evidence="3">
    <location>
        <begin position="42"/>
        <end position="75"/>
    </location>
</feature>
<reference evidence="5 6" key="1">
    <citation type="journal article" date="2021" name="Int. J. Syst. Evol. Microbiol.">
        <title>Reticulibacter mediterranei gen. nov., sp. nov., within the new family Reticulibacteraceae fam. nov., and Ktedonospora formicarum gen. nov., sp. nov., Ktedonobacter robiniae sp. nov., Dictyobacter formicarum sp. nov. and Dictyobacter arantiisoli sp. nov., belonging to the class Ktedonobacteria.</title>
        <authorList>
            <person name="Yabe S."/>
            <person name="Zheng Y."/>
            <person name="Wang C.M."/>
            <person name="Sakai Y."/>
            <person name="Abe K."/>
            <person name="Yokota A."/>
            <person name="Donadio S."/>
            <person name="Cavaletti L."/>
            <person name="Monciardini P."/>
        </authorList>
    </citation>
    <scope>NUCLEOTIDE SEQUENCE [LARGE SCALE GENOMIC DNA]</scope>
    <source>
        <strain evidence="5 6">SOSP1-30</strain>
    </source>
</reference>
<dbReference type="Proteomes" id="UP000654345">
    <property type="component" value="Unassembled WGS sequence"/>
</dbReference>
<comment type="caution">
    <text evidence="5">The sequence shown here is derived from an EMBL/GenBank/DDBJ whole genome shotgun (WGS) entry which is preliminary data.</text>
</comment>
<dbReference type="Gene3D" id="1.25.40.10">
    <property type="entry name" value="Tetratricopeptide repeat domain"/>
    <property type="match status" value="7"/>
</dbReference>
<dbReference type="SUPFAM" id="SSF48452">
    <property type="entry name" value="TPR-like"/>
    <property type="match status" value="4"/>
</dbReference>
<feature type="repeat" description="TPR" evidence="3">
    <location>
        <begin position="802"/>
        <end position="835"/>
    </location>
</feature>
<dbReference type="RefSeq" id="WP_201370580.1">
    <property type="nucleotide sequence ID" value="NZ_BNJG01000001.1"/>
</dbReference>
<sequence length="1340" mass="148374">MPGNRQVFSTAVNAADRYRWDSQWETALYEYQQALKEFPEDVTARSGAGFCYMQMKQWQKALEEYAFALQRDPSNVIALSKTAELYGILNRRQDAYQAYLHLADLYSQAGQGARAEAAWQKAVQLSPRSPEPHERLASYYFEKKDIAAMLQQRLAAAQGYIEQQDLAAARTQCEEVLRADGSNLQAKQLLAQITNTMTNIMNGPPAAAGPPGNQVFPETQAASPGSAQAQQAAQKAQTPFSDNFLADTVSSDNISGGNTGIMGNMGSMGNFGGVGPDSSQVLNRPVGAPRNRITANQVTEVLKQAQIFQDQGRFNDAIDLCEQILESGFDRPDARYFLGWLYQEQQRWDDAINQFQLLLNDPDYALSCYYALGQCYRARGDLRTATIHFDEAVDRVNLDALTVEESDQLVQLCQEAAEAHRLLGEQEQAMTVYNALLGFLRSRGWNDKVAQVEFMLQQAQNAPLPTRPVTPPPAQQAPQQQHAQTISEASTMMFNTANINNALNTPQAPQAPQQPQAPQPAPQPQGQSVVGELPDWLTGIIGENEQPPQPASQPLPQQPVAQAPTSTSWLTDDPKPAPAADNLALPQQQPASQPLAQLQQQQPASQPLAPSHVQPSAAEQLAALQQELSAPIQPVAPIPAPASASQPMQAVPPVQQPAAPAIPTAQQMLQALGTPPLTTSGAPVPLEQMNLMLPGSTPSQEYRAVTPERKQSTEELLSQMAGNQGNMQAAEAVLASTATLPESVRSQVVRSMRDIQNYINHGLLTPATEECLKVIDMAPQYLDVHQVLCEIYVRQNKIEQAITKYAILVDTYIVNGRIEDAIATYRRILQLEPNNLTYRMRLINLLSSQGNKEDLLRERTLAAESYLRLGYMDRALTELEQALQESPTNVPTRLNYALALQKLGRSQQAVAEYQRVLQVDPRNITALVRWHIAQVTNIGAIRANTLEVLNRIRWQLRGEGQKHADTVIREYTQTADIYPNNADVHYSLGQVYQQCGNFDQALDSYALASRDSAVEVLARVGSAHCYLRQGKPEAAIQQFEQALQAVRRAPALLDPTTWAARPREEGEEHKAPEVEISLLLAQAYRRSGRQDQAENIMRQVKQVRAGNDEVASTLAEISARRPDPSTAVREYMDLVRHYRQSRQVDNALKVLNELVHLAPQEPQAHEELADIYINRGLLDEGIAELRLLVDANLRRNNTAEAAATLQRIGNIYDETGDSEEALAAFCRAAELDPNSMDLLREVVGFCFRVGHPQEAARYQAVIARHYFETQQVKEAVAALQQLITIDRNNFDAYDMLGQTYQAVGEYEQASRVYRNLAKINPGSSIARERLATLQELRAGL</sequence>
<evidence type="ECO:0008006" key="7">
    <source>
        <dbReference type="Google" id="ProtNLM"/>
    </source>
</evidence>
<dbReference type="InterPro" id="IPR011717">
    <property type="entry name" value="TPR-4"/>
</dbReference>
<feature type="compositionally biased region" description="Low complexity" evidence="4">
    <location>
        <begin position="476"/>
        <end position="485"/>
    </location>
</feature>
<dbReference type="PROSITE" id="PS50005">
    <property type="entry name" value="TPR"/>
    <property type="match status" value="7"/>
</dbReference>
<protein>
    <recommendedName>
        <fullName evidence="7">Tetratricopeptide repeat protein</fullName>
    </recommendedName>
</protein>
<feature type="repeat" description="TPR" evidence="3">
    <location>
        <begin position="890"/>
        <end position="923"/>
    </location>
</feature>
<feature type="compositionally biased region" description="Low complexity" evidence="4">
    <location>
        <begin position="583"/>
        <end position="617"/>
    </location>
</feature>
<dbReference type="InterPro" id="IPR019734">
    <property type="entry name" value="TPR_rpt"/>
</dbReference>